<feature type="compositionally biased region" description="Basic residues" evidence="1">
    <location>
        <begin position="117"/>
        <end position="134"/>
    </location>
</feature>
<name>W4GY55_APHAT</name>
<evidence type="ECO:0000313" key="2">
    <source>
        <dbReference type="EMBL" id="ETV83853.1"/>
    </source>
</evidence>
<evidence type="ECO:0000256" key="1">
    <source>
        <dbReference type="SAM" id="MobiDB-lite"/>
    </source>
</evidence>
<protein>
    <submittedName>
        <fullName evidence="2">Uncharacterized protein</fullName>
    </submittedName>
</protein>
<dbReference type="EMBL" id="KI913120">
    <property type="protein sequence ID" value="ETV83853.1"/>
    <property type="molecule type" value="Genomic_DNA"/>
</dbReference>
<accession>W4GY55</accession>
<dbReference type="GeneID" id="20806457"/>
<proteinExistence type="predicted"/>
<dbReference type="AlphaFoldDB" id="W4GY55"/>
<dbReference type="VEuPathDB" id="FungiDB:H257_04461"/>
<reference evidence="2" key="1">
    <citation type="submission" date="2013-12" db="EMBL/GenBank/DDBJ databases">
        <title>The Genome Sequence of Aphanomyces astaci APO3.</title>
        <authorList>
            <consortium name="The Broad Institute Genomics Platform"/>
            <person name="Russ C."/>
            <person name="Tyler B."/>
            <person name="van West P."/>
            <person name="Dieguez-Uribeondo J."/>
            <person name="Young S.K."/>
            <person name="Zeng Q."/>
            <person name="Gargeya S."/>
            <person name="Fitzgerald M."/>
            <person name="Abouelleil A."/>
            <person name="Alvarado L."/>
            <person name="Chapman S.B."/>
            <person name="Gainer-Dewar J."/>
            <person name="Goldberg J."/>
            <person name="Griggs A."/>
            <person name="Gujja S."/>
            <person name="Hansen M."/>
            <person name="Howarth C."/>
            <person name="Imamovic A."/>
            <person name="Ireland A."/>
            <person name="Larimer J."/>
            <person name="McCowan C."/>
            <person name="Murphy C."/>
            <person name="Pearson M."/>
            <person name="Poon T.W."/>
            <person name="Priest M."/>
            <person name="Roberts A."/>
            <person name="Saif S."/>
            <person name="Shea T."/>
            <person name="Sykes S."/>
            <person name="Wortman J."/>
            <person name="Nusbaum C."/>
            <person name="Birren B."/>
        </authorList>
    </citation>
    <scope>NUCLEOTIDE SEQUENCE [LARGE SCALE GENOMIC DNA]</scope>
    <source>
        <strain evidence="2">APO3</strain>
    </source>
</reference>
<dbReference type="RefSeq" id="XP_009827283.1">
    <property type="nucleotide sequence ID" value="XM_009828981.1"/>
</dbReference>
<organism evidence="2">
    <name type="scientific">Aphanomyces astaci</name>
    <name type="common">Crayfish plague agent</name>
    <dbReference type="NCBI Taxonomy" id="112090"/>
    <lineage>
        <taxon>Eukaryota</taxon>
        <taxon>Sar</taxon>
        <taxon>Stramenopiles</taxon>
        <taxon>Oomycota</taxon>
        <taxon>Saprolegniomycetes</taxon>
        <taxon>Saprolegniales</taxon>
        <taxon>Verrucalvaceae</taxon>
        <taxon>Aphanomyces</taxon>
    </lineage>
</organism>
<gene>
    <name evidence="2" type="ORF">H257_04461</name>
</gene>
<feature type="region of interest" description="Disordered" evidence="1">
    <location>
        <begin position="47"/>
        <end position="143"/>
    </location>
</feature>
<sequence>MEVIMADEVKPPPAPTRMSYVDIFQLLHSDDPNKTAKLVAEYEAVRLETKENGGASGDESSGDDDDDDAATTPTRAHSSGSSSRRHPDKPKRSFTQMTSDDRPYPRGRIPAGSGRQPKLKKSKLMQKITGRKNARPVPMPGMS</sequence>
<feature type="compositionally biased region" description="Acidic residues" evidence="1">
    <location>
        <begin position="60"/>
        <end position="69"/>
    </location>
</feature>
<dbReference type="OrthoDB" id="68293at2759"/>